<comment type="catalytic activity">
    <reaction evidence="1 10">
        <text>Endohydrolysis of (1-&gt;4)-beta-D-glucosidic linkages in cellulose, lichenin and cereal beta-D-glucans.</text>
        <dbReference type="EC" id="3.2.1.4"/>
    </reaction>
</comment>
<dbReference type="Pfam" id="PF00759">
    <property type="entry name" value="Glyco_hydro_9"/>
    <property type="match status" value="2"/>
</dbReference>
<dbReference type="InterPro" id="IPR001701">
    <property type="entry name" value="Glyco_hydro_9"/>
</dbReference>
<evidence type="ECO:0000256" key="3">
    <source>
        <dbReference type="ARBA" id="ARBA00022801"/>
    </source>
</evidence>
<feature type="active site" evidence="9">
    <location>
        <position position="337"/>
    </location>
</feature>
<dbReference type="GO" id="GO:0030245">
    <property type="term" value="P:cellulose catabolic process"/>
    <property type="evidence" value="ECO:0007669"/>
    <property type="project" value="UniProtKB-KW"/>
</dbReference>
<dbReference type="AlphaFoldDB" id="A0AAV1YDJ7"/>
<dbReference type="InterPro" id="IPR008928">
    <property type="entry name" value="6-hairpin_glycosidase_sf"/>
</dbReference>
<dbReference type="PROSITE" id="PS00592">
    <property type="entry name" value="GH9_2"/>
    <property type="match status" value="1"/>
</dbReference>
<evidence type="ECO:0000313" key="13">
    <source>
        <dbReference type="Proteomes" id="UP001497480"/>
    </source>
</evidence>
<feature type="domain" description="Glycoside hydrolase family 9" evidence="11">
    <location>
        <begin position="80"/>
        <end position="349"/>
    </location>
</feature>
<name>A0AAV1YDJ7_LUPLU</name>
<evidence type="ECO:0000256" key="5">
    <source>
        <dbReference type="ARBA" id="ARBA00023277"/>
    </source>
</evidence>
<evidence type="ECO:0000256" key="9">
    <source>
        <dbReference type="PROSITE-ProRule" id="PRU10060"/>
    </source>
</evidence>
<accession>A0AAV1YDJ7</accession>
<gene>
    <name evidence="12" type="ORF">LLUT_LOCUS33060</name>
</gene>
<keyword evidence="13" id="KW-1185">Reference proteome</keyword>
<keyword evidence="3 8" id="KW-0378">Hydrolase</keyword>
<dbReference type="PROSITE" id="PS00698">
    <property type="entry name" value="GH9_3"/>
    <property type="match status" value="1"/>
</dbReference>
<dbReference type="PANTHER" id="PTHR22298">
    <property type="entry name" value="ENDO-1,4-BETA-GLUCANASE"/>
    <property type="match status" value="1"/>
</dbReference>
<dbReference type="InterPro" id="IPR018221">
    <property type="entry name" value="Glyco_hydro_9_His_AS"/>
</dbReference>
<evidence type="ECO:0000256" key="7">
    <source>
        <dbReference type="ARBA" id="ARBA00023326"/>
    </source>
</evidence>
<dbReference type="InterPro" id="IPR033126">
    <property type="entry name" value="Glyco_hydro_9_Asp/Glu_AS"/>
</dbReference>
<feature type="domain" description="Glycoside hydrolase family 9" evidence="11">
    <location>
        <begin position="40"/>
        <end position="77"/>
    </location>
</feature>
<keyword evidence="5 8" id="KW-0119">Carbohydrate metabolism</keyword>
<keyword evidence="6 8" id="KW-0326">Glycosidase</keyword>
<keyword evidence="4 10" id="KW-0136">Cellulose degradation</keyword>
<sequence>MNYSLVASGLLLWCAIVGHNGLAMVMDEKVVNASSSYSSYKDALGKAILFFEGQRSGKLPSKQRVHWRGDSALSDGNLQNLFDLADKFRGSYSASCPFYCSFSSYQDELLWAASWLYKASGEMKYLDYALSNQGWSHGVAEFSWDNKFIGAQTLLTKEFYNGKKELSKIKGDAESFICSLMPGSSSLQIKTTPGGLLFTRDNVNLQYVTSSTLVLMVFSNILKKNRIDGVQCGSVHFSRSQIKAFAKSQVDYILGKNPMNMSYMVGFGRKYPQQLHHRGSSIPSIRDHPAKVGCNEGQSNYLNSPNPNPNIHVGAIVGGPDSNDHFNDARSDFSHNEPAIYINAAFVGSVASLLGKNK</sequence>
<organism evidence="12 13">
    <name type="scientific">Lupinus luteus</name>
    <name type="common">European yellow lupine</name>
    <dbReference type="NCBI Taxonomy" id="3873"/>
    <lineage>
        <taxon>Eukaryota</taxon>
        <taxon>Viridiplantae</taxon>
        <taxon>Streptophyta</taxon>
        <taxon>Embryophyta</taxon>
        <taxon>Tracheophyta</taxon>
        <taxon>Spermatophyta</taxon>
        <taxon>Magnoliopsida</taxon>
        <taxon>eudicotyledons</taxon>
        <taxon>Gunneridae</taxon>
        <taxon>Pentapetalae</taxon>
        <taxon>rosids</taxon>
        <taxon>fabids</taxon>
        <taxon>Fabales</taxon>
        <taxon>Fabaceae</taxon>
        <taxon>Papilionoideae</taxon>
        <taxon>50 kb inversion clade</taxon>
        <taxon>genistoids sensu lato</taxon>
        <taxon>core genistoids</taxon>
        <taxon>Genisteae</taxon>
        <taxon>Lupinus</taxon>
    </lineage>
</organism>
<reference evidence="12 13" key="1">
    <citation type="submission" date="2024-03" db="EMBL/GenBank/DDBJ databases">
        <authorList>
            <person name="Martinez-Hernandez J."/>
        </authorList>
    </citation>
    <scope>NUCLEOTIDE SEQUENCE [LARGE SCALE GENOMIC DNA]</scope>
</reference>
<dbReference type="Proteomes" id="UP001497480">
    <property type="component" value="Unassembled WGS sequence"/>
</dbReference>
<evidence type="ECO:0000256" key="4">
    <source>
        <dbReference type="ARBA" id="ARBA00023001"/>
    </source>
</evidence>
<proteinExistence type="inferred from homology"/>
<evidence type="ECO:0000256" key="6">
    <source>
        <dbReference type="ARBA" id="ARBA00023295"/>
    </source>
</evidence>
<feature type="signal peptide" evidence="10">
    <location>
        <begin position="1"/>
        <end position="23"/>
    </location>
</feature>
<dbReference type="InterPro" id="IPR012341">
    <property type="entry name" value="6hp_glycosidase-like_sf"/>
</dbReference>
<evidence type="ECO:0000256" key="1">
    <source>
        <dbReference type="ARBA" id="ARBA00000966"/>
    </source>
</evidence>
<evidence type="ECO:0000256" key="2">
    <source>
        <dbReference type="ARBA" id="ARBA00007072"/>
    </source>
</evidence>
<dbReference type="GO" id="GO:0008810">
    <property type="term" value="F:cellulase activity"/>
    <property type="evidence" value="ECO:0007669"/>
    <property type="project" value="UniProtKB-EC"/>
</dbReference>
<evidence type="ECO:0000313" key="12">
    <source>
        <dbReference type="EMBL" id="CAL0332000.1"/>
    </source>
</evidence>
<protein>
    <recommendedName>
        <fullName evidence="10">Endoglucanase</fullName>
        <ecNumber evidence="10">3.2.1.4</ecNumber>
    </recommendedName>
</protein>
<comment type="similarity">
    <text evidence="2 8 10">Belongs to the glycosyl hydrolase 9 (cellulase E) family.</text>
</comment>
<feature type="active site" evidence="9">
    <location>
        <position position="328"/>
    </location>
</feature>
<feature type="chain" id="PRO_5043106326" description="Endoglucanase" evidence="10">
    <location>
        <begin position="24"/>
        <end position="358"/>
    </location>
</feature>
<keyword evidence="10" id="KW-0732">Signal</keyword>
<dbReference type="Gene3D" id="1.50.10.10">
    <property type="match status" value="2"/>
</dbReference>
<feature type="active site" evidence="8">
    <location>
        <position position="276"/>
    </location>
</feature>
<evidence type="ECO:0000256" key="8">
    <source>
        <dbReference type="PROSITE-ProRule" id="PRU10059"/>
    </source>
</evidence>
<evidence type="ECO:0000256" key="10">
    <source>
        <dbReference type="RuleBase" id="RU361166"/>
    </source>
</evidence>
<comment type="caution">
    <text evidence="12">The sequence shown here is derived from an EMBL/GenBank/DDBJ whole genome shotgun (WGS) entry which is preliminary data.</text>
</comment>
<evidence type="ECO:0000259" key="11">
    <source>
        <dbReference type="Pfam" id="PF00759"/>
    </source>
</evidence>
<dbReference type="EMBL" id="CAXHTB010000023">
    <property type="protein sequence ID" value="CAL0332000.1"/>
    <property type="molecule type" value="Genomic_DNA"/>
</dbReference>
<keyword evidence="7 8" id="KW-0624">Polysaccharide degradation</keyword>
<dbReference type="EC" id="3.2.1.4" evidence="10"/>
<dbReference type="SUPFAM" id="SSF48208">
    <property type="entry name" value="Six-hairpin glycosidases"/>
    <property type="match status" value="1"/>
</dbReference>